<keyword evidence="3" id="KW-0472">Membrane</keyword>
<feature type="transmembrane region" description="Helical" evidence="3">
    <location>
        <begin position="181"/>
        <end position="200"/>
    </location>
</feature>
<sequence>MNNPKVNPYFALVVGVLTVSTSAILVKLCTSGAGAIAFYRLFFSVIIMFPFFLSKNVNELMKISKKDWLFSGISGACLAFHFILWFESLNYTSVASSTVLVTLQPLFAFAGTFLFFKESFTLKAIICGVFAIIGSVVISWGDFSISGMALFGDLLAFLACMLVTAYLLFGQNVRKRMSLMSYTFIVYTISSLILLIYVLVKGEALIPTDNMDWIYFLLLAILPTLLGHTLFNWTIKWLSTSVISMAILFEPIGASILAYFILKENIIWTQIIGGFIILLSITLFIIDEKKAKSKSIETNKFQIQ</sequence>
<comment type="similarity">
    <text evidence="2">Belongs to the EamA transporter family.</text>
</comment>
<comment type="subcellular location">
    <subcellularLocation>
        <location evidence="1">Endomembrane system</location>
        <topology evidence="1">Multi-pass membrane protein</topology>
    </subcellularLocation>
</comment>
<dbReference type="PANTHER" id="PTHR22911:SF76">
    <property type="entry name" value="EAMA DOMAIN-CONTAINING PROTEIN"/>
    <property type="match status" value="1"/>
</dbReference>
<name>A0AB37HFX0_9BACI</name>
<feature type="transmembrane region" description="Helical" evidence="3">
    <location>
        <begin position="7"/>
        <end position="26"/>
    </location>
</feature>
<evidence type="ECO:0000259" key="4">
    <source>
        <dbReference type="Pfam" id="PF00892"/>
    </source>
</evidence>
<feature type="domain" description="EamA" evidence="4">
    <location>
        <begin position="151"/>
        <end position="285"/>
    </location>
</feature>
<evidence type="ECO:0000313" key="5">
    <source>
        <dbReference type="EMBL" id="QQX23856.1"/>
    </source>
</evidence>
<dbReference type="SUPFAM" id="SSF103481">
    <property type="entry name" value="Multidrug resistance efflux transporter EmrE"/>
    <property type="match status" value="2"/>
</dbReference>
<evidence type="ECO:0000313" key="6">
    <source>
        <dbReference type="Proteomes" id="UP000595512"/>
    </source>
</evidence>
<evidence type="ECO:0000256" key="1">
    <source>
        <dbReference type="ARBA" id="ARBA00004127"/>
    </source>
</evidence>
<dbReference type="KEGG" id="hspo:JGZ69_13385"/>
<evidence type="ECO:0000256" key="2">
    <source>
        <dbReference type="ARBA" id="ARBA00007362"/>
    </source>
</evidence>
<feature type="transmembrane region" description="Helical" evidence="3">
    <location>
        <begin position="92"/>
        <end position="115"/>
    </location>
</feature>
<dbReference type="Pfam" id="PF00892">
    <property type="entry name" value="EamA"/>
    <property type="match status" value="2"/>
</dbReference>
<dbReference type="InterPro" id="IPR000620">
    <property type="entry name" value="EamA_dom"/>
</dbReference>
<dbReference type="PANTHER" id="PTHR22911">
    <property type="entry name" value="ACYL-MALONYL CONDENSING ENZYME-RELATED"/>
    <property type="match status" value="1"/>
</dbReference>
<organism evidence="5 6">
    <name type="scientific">Heyndrickxia sporothermodurans</name>
    <dbReference type="NCBI Taxonomy" id="46224"/>
    <lineage>
        <taxon>Bacteria</taxon>
        <taxon>Bacillati</taxon>
        <taxon>Bacillota</taxon>
        <taxon>Bacilli</taxon>
        <taxon>Bacillales</taxon>
        <taxon>Bacillaceae</taxon>
        <taxon>Heyndrickxia</taxon>
    </lineage>
</organism>
<feature type="transmembrane region" description="Helical" evidence="3">
    <location>
        <begin position="242"/>
        <end position="261"/>
    </location>
</feature>
<protein>
    <submittedName>
        <fullName evidence="5">DMT family transporter</fullName>
    </submittedName>
</protein>
<dbReference type="Proteomes" id="UP000595512">
    <property type="component" value="Chromosome"/>
</dbReference>
<keyword evidence="3" id="KW-1133">Transmembrane helix</keyword>
<dbReference type="InterPro" id="IPR037185">
    <property type="entry name" value="EmrE-like"/>
</dbReference>
<proteinExistence type="inferred from homology"/>
<feature type="transmembrane region" description="Helical" evidence="3">
    <location>
        <begin position="147"/>
        <end position="169"/>
    </location>
</feature>
<reference evidence="5 6" key="1">
    <citation type="submission" date="2020-12" db="EMBL/GenBank/DDBJ databases">
        <title>Taxonomic evaluation of the Bacillus sporothermodurans group of bacteria based on whole genome sequences.</title>
        <authorList>
            <person name="Fiedler G."/>
            <person name="Herbstmann A.-D."/>
            <person name="Doll E."/>
            <person name="Wenning M."/>
            <person name="Brinks E."/>
            <person name="Kabisch J."/>
            <person name="Breitenwieser F."/>
            <person name="Lappann M."/>
            <person name="Boehnlein C."/>
            <person name="Franz C."/>
        </authorList>
    </citation>
    <scope>NUCLEOTIDE SEQUENCE [LARGE SCALE GENOMIC DNA]</scope>
    <source>
        <strain evidence="5 6">DSM 10599</strain>
    </source>
</reference>
<feature type="transmembrane region" description="Helical" evidence="3">
    <location>
        <begin position="68"/>
        <end position="86"/>
    </location>
</feature>
<accession>A0AB37HFX0</accession>
<feature type="transmembrane region" description="Helical" evidence="3">
    <location>
        <begin position="267"/>
        <end position="286"/>
    </location>
</feature>
<feature type="transmembrane region" description="Helical" evidence="3">
    <location>
        <begin position="122"/>
        <end position="141"/>
    </location>
</feature>
<dbReference type="GO" id="GO:0016020">
    <property type="term" value="C:membrane"/>
    <property type="evidence" value="ECO:0007669"/>
    <property type="project" value="InterPro"/>
</dbReference>
<feature type="transmembrane region" description="Helical" evidence="3">
    <location>
        <begin position="32"/>
        <end position="53"/>
    </location>
</feature>
<dbReference type="AlphaFoldDB" id="A0AB37HFX0"/>
<evidence type="ECO:0000256" key="3">
    <source>
        <dbReference type="SAM" id="Phobius"/>
    </source>
</evidence>
<feature type="transmembrane region" description="Helical" evidence="3">
    <location>
        <begin position="212"/>
        <end position="235"/>
    </location>
</feature>
<dbReference type="RefSeq" id="WP_107920834.1">
    <property type="nucleotide sequence ID" value="NZ_CP066701.1"/>
</dbReference>
<gene>
    <name evidence="5" type="ORF">JGZ69_13385</name>
</gene>
<feature type="domain" description="EamA" evidence="4">
    <location>
        <begin position="9"/>
        <end position="139"/>
    </location>
</feature>
<dbReference type="EMBL" id="CP066701">
    <property type="protein sequence ID" value="QQX23856.1"/>
    <property type="molecule type" value="Genomic_DNA"/>
</dbReference>
<keyword evidence="3" id="KW-0812">Transmembrane</keyword>